<name>A0ABW5CGR5_9PROT</name>
<dbReference type="Pfam" id="PF03374">
    <property type="entry name" value="ANT"/>
    <property type="match status" value="1"/>
</dbReference>
<dbReference type="InterPro" id="IPR005039">
    <property type="entry name" value="Ant_C"/>
</dbReference>
<proteinExistence type="predicted"/>
<reference evidence="3" key="1">
    <citation type="journal article" date="2019" name="Int. J. Syst. Evol. Microbiol.">
        <title>The Global Catalogue of Microorganisms (GCM) 10K type strain sequencing project: providing services to taxonomists for standard genome sequencing and annotation.</title>
        <authorList>
            <consortium name="The Broad Institute Genomics Platform"/>
            <consortium name="The Broad Institute Genome Sequencing Center for Infectious Disease"/>
            <person name="Wu L."/>
            <person name="Ma J."/>
        </authorList>
    </citation>
    <scope>NUCLEOTIDE SEQUENCE [LARGE SCALE GENOMIC DNA]</scope>
    <source>
        <strain evidence="3">KCTC 15012</strain>
    </source>
</reference>
<dbReference type="RefSeq" id="WP_377318669.1">
    <property type="nucleotide sequence ID" value="NZ_JBHUIY010000048.1"/>
</dbReference>
<evidence type="ECO:0000259" key="1">
    <source>
        <dbReference type="Pfam" id="PF03374"/>
    </source>
</evidence>
<evidence type="ECO:0000313" key="2">
    <source>
        <dbReference type="EMBL" id="MFD2235461.1"/>
    </source>
</evidence>
<evidence type="ECO:0000313" key="3">
    <source>
        <dbReference type="Proteomes" id="UP001597296"/>
    </source>
</evidence>
<feature type="domain" description="Antirepressor protein C-terminal" evidence="1">
    <location>
        <begin position="148"/>
        <end position="251"/>
    </location>
</feature>
<comment type="caution">
    <text evidence="2">The sequence shown here is derived from an EMBL/GenBank/DDBJ whole genome shotgun (WGS) entry which is preliminary data.</text>
</comment>
<dbReference type="EMBL" id="JBHUIY010000048">
    <property type="protein sequence ID" value="MFD2235461.1"/>
    <property type="molecule type" value="Genomic_DNA"/>
</dbReference>
<keyword evidence="3" id="KW-1185">Reference proteome</keyword>
<dbReference type="Proteomes" id="UP001597296">
    <property type="component" value="Unassembled WGS sequence"/>
</dbReference>
<protein>
    <submittedName>
        <fullName evidence="2">Phage antirepressor KilAC domain-containing protein</fullName>
    </submittedName>
</protein>
<organism evidence="2 3">
    <name type="scientific">Phaeospirillum tilakii</name>
    <dbReference type="NCBI Taxonomy" id="741673"/>
    <lineage>
        <taxon>Bacteria</taxon>
        <taxon>Pseudomonadati</taxon>
        <taxon>Pseudomonadota</taxon>
        <taxon>Alphaproteobacteria</taxon>
        <taxon>Rhodospirillales</taxon>
        <taxon>Rhodospirillaceae</taxon>
        <taxon>Phaeospirillum</taxon>
    </lineage>
</organism>
<accession>A0ABW5CGR5</accession>
<sequence length="266" mass="29069">MTTNDMTVLGTESKELAIAPVEGEPRILDTDLAEVLGYAQPRDIRQLIARHRTALSELDAVATSEVVVGKGQRTTATYLTKKQSLFIITKAETATAIETTIKVIERFDAYERGMISNAPARDPMDMLRDPAAMRGLLLTYSEKVLELEAAVATQAPKVEAFDRIAAAEGSMCVTDAAKDLQVRPKDLFNWMSGSRWIYQRPGKAGYLAYQDKIQAGYLEHKVTTVSRSDGSEKVVEAVRITARGLAKLAQKVPGARRPGPSTQAAE</sequence>
<gene>
    <name evidence="2" type="ORF">ACFSNB_16785</name>
</gene>